<name>A0ABW3SKT5_9BACT</name>
<sequence>MKTPFLLLQQKLGCSFLFLLLTSQMAFSQQLPTGSWAGDLNVRGAAPIKVIFNFPAAAKGQSLVSIPYTGMHDLQVERVKEVGDSLQLAFRDHLSSYTFTALYGAGNKGVAGLFVIGDNRKFPLTISLTNAESLRPSRPQTPTAPFPYAVLPITFAGGDAGVMLSGTITAPKGKKEVPGVILLSGSGPHNRDGEQFYHKTFLVLADELTKRGFAVLRYDERGVGESSGKYAGNFTEDFAPDGLAAVKALQTDKRLKVKNVYVIGHSEGTLMAQIIAAEAPDVAGVVLLAAAGLPGVAFNKSRHRALLKANGISEEQGGQDLMIQDRSYEIVGASPDSATAVANLRKFHEEIDMDPNYSERYITPFVDPWLFHSLHFDPTPYQQKIKVPVLAITGETDSQTPAQDNMPAIKAGLQAAGNANFTPVVLPKLNHFMQTSVTGAYDESYTLEETFSPEVLKMVGDWLVKQATGAGKARRTAKGI</sequence>
<dbReference type="Gene3D" id="3.40.50.1820">
    <property type="entry name" value="alpha/beta hydrolase"/>
    <property type="match status" value="1"/>
</dbReference>
<dbReference type="InterPro" id="IPR022742">
    <property type="entry name" value="Hydrolase_4"/>
</dbReference>
<keyword evidence="4" id="KW-1185">Reference proteome</keyword>
<organism evidence="3 4">
    <name type="scientific">Pontibacter rugosus</name>
    <dbReference type="NCBI Taxonomy" id="1745966"/>
    <lineage>
        <taxon>Bacteria</taxon>
        <taxon>Pseudomonadati</taxon>
        <taxon>Bacteroidota</taxon>
        <taxon>Cytophagia</taxon>
        <taxon>Cytophagales</taxon>
        <taxon>Hymenobacteraceae</taxon>
        <taxon>Pontibacter</taxon>
    </lineage>
</organism>
<protein>
    <submittedName>
        <fullName evidence="3">Alpha/beta hydrolase family protein</fullName>
        <ecNumber evidence="3">3.4.-.-</ecNumber>
    </submittedName>
</protein>
<accession>A0ABW3SKT5</accession>
<dbReference type="PANTHER" id="PTHR43265">
    <property type="entry name" value="ESTERASE ESTD"/>
    <property type="match status" value="1"/>
</dbReference>
<gene>
    <name evidence="3" type="ORF">ACFQ2O_04535</name>
</gene>
<feature type="domain" description="Serine aminopeptidase S33" evidence="2">
    <location>
        <begin position="202"/>
        <end position="431"/>
    </location>
</feature>
<evidence type="ECO:0000313" key="4">
    <source>
        <dbReference type="Proteomes" id="UP001597094"/>
    </source>
</evidence>
<reference evidence="4" key="1">
    <citation type="journal article" date="2019" name="Int. J. Syst. Evol. Microbiol.">
        <title>The Global Catalogue of Microorganisms (GCM) 10K type strain sequencing project: providing services to taxonomists for standard genome sequencing and annotation.</title>
        <authorList>
            <consortium name="The Broad Institute Genomics Platform"/>
            <consortium name="The Broad Institute Genome Sequencing Center for Infectious Disease"/>
            <person name="Wu L."/>
            <person name="Ma J."/>
        </authorList>
    </citation>
    <scope>NUCLEOTIDE SEQUENCE [LARGE SCALE GENOMIC DNA]</scope>
    <source>
        <strain evidence="4">JCM 31319</strain>
    </source>
</reference>
<feature type="chain" id="PRO_5047422856" evidence="1">
    <location>
        <begin position="29"/>
        <end position="480"/>
    </location>
</feature>
<dbReference type="Pfam" id="PF12146">
    <property type="entry name" value="Hydrolase_4"/>
    <property type="match status" value="1"/>
</dbReference>
<proteinExistence type="predicted"/>
<evidence type="ECO:0000313" key="3">
    <source>
        <dbReference type="EMBL" id="MFD1185466.1"/>
    </source>
</evidence>
<keyword evidence="1" id="KW-0732">Signal</keyword>
<dbReference type="SUPFAM" id="SSF53474">
    <property type="entry name" value="alpha/beta-Hydrolases"/>
    <property type="match status" value="1"/>
</dbReference>
<dbReference type="RefSeq" id="WP_377523220.1">
    <property type="nucleotide sequence ID" value="NZ_JBHTLD010000023.1"/>
</dbReference>
<dbReference type="EC" id="3.4.-.-" evidence="3"/>
<dbReference type="GO" id="GO:0016787">
    <property type="term" value="F:hydrolase activity"/>
    <property type="evidence" value="ECO:0007669"/>
    <property type="project" value="UniProtKB-KW"/>
</dbReference>
<dbReference type="InterPro" id="IPR029058">
    <property type="entry name" value="AB_hydrolase_fold"/>
</dbReference>
<keyword evidence="3" id="KW-0378">Hydrolase</keyword>
<evidence type="ECO:0000256" key="1">
    <source>
        <dbReference type="SAM" id="SignalP"/>
    </source>
</evidence>
<dbReference type="PANTHER" id="PTHR43265:SF1">
    <property type="entry name" value="ESTERASE ESTD"/>
    <property type="match status" value="1"/>
</dbReference>
<evidence type="ECO:0000259" key="2">
    <source>
        <dbReference type="Pfam" id="PF12146"/>
    </source>
</evidence>
<feature type="signal peptide" evidence="1">
    <location>
        <begin position="1"/>
        <end position="28"/>
    </location>
</feature>
<comment type="caution">
    <text evidence="3">The sequence shown here is derived from an EMBL/GenBank/DDBJ whole genome shotgun (WGS) entry which is preliminary data.</text>
</comment>
<dbReference type="InterPro" id="IPR053145">
    <property type="entry name" value="AB_hydrolase_Est10"/>
</dbReference>
<dbReference type="Proteomes" id="UP001597094">
    <property type="component" value="Unassembled WGS sequence"/>
</dbReference>
<dbReference type="EMBL" id="JBHTLD010000023">
    <property type="protein sequence ID" value="MFD1185466.1"/>
    <property type="molecule type" value="Genomic_DNA"/>
</dbReference>